<feature type="region of interest" description="Disordered" evidence="1">
    <location>
        <begin position="20"/>
        <end position="73"/>
    </location>
</feature>
<dbReference type="AlphaFoldDB" id="A0AA40G8T1"/>
<evidence type="ECO:0000313" key="3">
    <source>
        <dbReference type="Proteomes" id="UP001177670"/>
    </source>
</evidence>
<protein>
    <submittedName>
        <fullName evidence="2">Uncharacterized protein</fullName>
    </submittedName>
</protein>
<proteinExistence type="predicted"/>
<comment type="caution">
    <text evidence="2">The sequence shown here is derived from an EMBL/GenBank/DDBJ whole genome shotgun (WGS) entry which is preliminary data.</text>
</comment>
<sequence>MILSSLHSLSSDCLLEAGRDRKDAIHMSMHHPLPPPPPPPPLPPPAPPPPPPPLRPPPLPPPQPLYDRSNSST</sequence>
<feature type="compositionally biased region" description="Pro residues" evidence="1">
    <location>
        <begin position="32"/>
        <end position="64"/>
    </location>
</feature>
<reference evidence="2" key="1">
    <citation type="submission" date="2021-10" db="EMBL/GenBank/DDBJ databases">
        <title>Melipona bicolor Genome sequencing and assembly.</title>
        <authorList>
            <person name="Araujo N.S."/>
            <person name="Arias M.C."/>
        </authorList>
    </citation>
    <scope>NUCLEOTIDE SEQUENCE</scope>
    <source>
        <strain evidence="2">USP_2M_L1-L4_2017</strain>
        <tissue evidence="2">Whole body</tissue>
    </source>
</reference>
<keyword evidence="3" id="KW-1185">Reference proteome</keyword>
<name>A0AA40G8T1_9HYME</name>
<evidence type="ECO:0000256" key="1">
    <source>
        <dbReference type="SAM" id="MobiDB-lite"/>
    </source>
</evidence>
<accession>A0AA40G8T1</accession>
<gene>
    <name evidence="2" type="ORF">K0M31_014543</name>
</gene>
<dbReference type="Proteomes" id="UP001177670">
    <property type="component" value="Unassembled WGS sequence"/>
</dbReference>
<dbReference type="EMBL" id="JAHYIQ010000004">
    <property type="protein sequence ID" value="KAK1133189.1"/>
    <property type="molecule type" value="Genomic_DNA"/>
</dbReference>
<evidence type="ECO:0000313" key="2">
    <source>
        <dbReference type="EMBL" id="KAK1133189.1"/>
    </source>
</evidence>
<organism evidence="2 3">
    <name type="scientific">Melipona bicolor</name>
    <dbReference type="NCBI Taxonomy" id="60889"/>
    <lineage>
        <taxon>Eukaryota</taxon>
        <taxon>Metazoa</taxon>
        <taxon>Ecdysozoa</taxon>
        <taxon>Arthropoda</taxon>
        <taxon>Hexapoda</taxon>
        <taxon>Insecta</taxon>
        <taxon>Pterygota</taxon>
        <taxon>Neoptera</taxon>
        <taxon>Endopterygota</taxon>
        <taxon>Hymenoptera</taxon>
        <taxon>Apocrita</taxon>
        <taxon>Aculeata</taxon>
        <taxon>Apoidea</taxon>
        <taxon>Anthophila</taxon>
        <taxon>Apidae</taxon>
        <taxon>Melipona</taxon>
    </lineage>
</organism>